<organism evidence="2 3">
    <name type="scientific">Micromonospora sediminimaris</name>
    <dbReference type="NCBI Taxonomy" id="547162"/>
    <lineage>
        <taxon>Bacteria</taxon>
        <taxon>Bacillati</taxon>
        <taxon>Actinomycetota</taxon>
        <taxon>Actinomycetes</taxon>
        <taxon>Micromonosporales</taxon>
        <taxon>Micromonosporaceae</taxon>
        <taxon>Micromonospora</taxon>
    </lineage>
</organism>
<dbReference type="AlphaFoldDB" id="A0A9W5XKG9"/>
<feature type="region of interest" description="Disordered" evidence="1">
    <location>
        <begin position="35"/>
        <end position="59"/>
    </location>
</feature>
<proteinExistence type="predicted"/>
<dbReference type="Proteomes" id="UP000607311">
    <property type="component" value="Unassembled WGS sequence"/>
</dbReference>
<dbReference type="EMBL" id="BOPD01000021">
    <property type="protein sequence ID" value="GIJ34476.1"/>
    <property type="molecule type" value="Genomic_DNA"/>
</dbReference>
<comment type="caution">
    <text evidence="2">The sequence shown here is derived from an EMBL/GenBank/DDBJ whole genome shotgun (WGS) entry which is preliminary data.</text>
</comment>
<protein>
    <submittedName>
        <fullName evidence="2">Uncharacterized protein</fullName>
    </submittedName>
</protein>
<gene>
    <name evidence="2" type="ORF">Vse01_36240</name>
</gene>
<evidence type="ECO:0000313" key="3">
    <source>
        <dbReference type="Proteomes" id="UP000607311"/>
    </source>
</evidence>
<reference evidence="2" key="1">
    <citation type="submission" date="2021-01" db="EMBL/GenBank/DDBJ databases">
        <title>Whole genome shotgun sequence of Verrucosispora sediminis NBRC 107745.</title>
        <authorList>
            <person name="Komaki H."/>
            <person name="Tamura T."/>
        </authorList>
    </citation>
    <scope>NUCLEOTIDE SEQUENCE</scope>
    <source>
        <strain evidence="2">NBRC 107745</strain>
    </source>
</reference>
<evidence type="ECO:0000313" key="2">
    <source>
        <dbReference type="EMBL" id="GIJ34476.1"/>
    </source>
</evidence>
<accession>A0A9W5XKG9</accession>
<keyword evidence="3" id="KW-1185">Reference proteome</keyword>
<evidence type="ECO:0000256" key="1">
    <source>
        <dbReference type="SAM" id="MobiDB-lite"/>
    </source>
</evidence>
<sequence length="127" mass="13234">MDLVSATVLAALASGAGGEMGRQAWAALTSLVRSRRRSTDSGDFSALPTGEQELDELEVAPADSEAAARLAAVLRRRAEADDEFAADLTKLLAPVTPDFSQVNNSISGTVSGTAIQGRDFHGPITFT</sequence>
<name>A0A9W5XKG9_9ACTN</name>